<comment type="catalytic activity">
    <reaction evidence="6">
        <text>L-aspartate + L-glutamine + ATP + H2O = L-asparagine + L-glutamate + AMP + diphosphate + H(+)</text>
        <dbReference type="Rhea" id="RHEA:12228"/>
        <dbReference type="ChEBI" id="CHEBI:15377"/>
        <dbReference type="ChEBI" id="CHEBI:15378"/>
        <dbReference type="ChEBI" id="CHEBI:29985"/>
        <dbReference type="ChEBI" id="CHEBI:29991"/>
        <dbReference type="ChEBI" id="CHEBI:30616"/>
        <dbReference type="ChEBI" id="CHEBI:33019"/>
        <dbReference type="ChEBI" id="CHEBI:58048"/>
        <dbReference type="ChEBI" id="CHEBI:58359"/>
        <dbReference type="ChEBI" id="CHEBI:456215"/>
        <dbReference type="EC" id="6.3.5.4"/>
    </reaction>
</comment>
<accession>A0ABX8M6C4</accession>
<evidence type="ECO:0000256" key="2">
    <source>
        <dbReference type="ARBA" id="ARBA00005752"/>
    </source>
</evidence>
<dbReference type="InterPro" id="IPR051786">
    <property type="entry name" value="ASN_synthetase/amidase"/>
</dbReference>
<organism evidence="9 10">
    <name type="scientific">Pseudomonas muyukensis</name>
    <dbReference type="NCBI Taxonomy" id="2842357"/>
    <lineage>
        <taxon>Bacteria</taxon>
        <taxon>Pseudomonadati</taxon>
        <taxon>Pseudomonadota</taxon>
        <taxon>Gammaproteobacteria</taxon>
        <taxon>Pseudomonadales</taxon>
        <taxon>Pseudomonadaceae</taxon>
        <taxon>Pseudomonas</taxon>
    </lineage>
</organism>
<dbReference type="Pfam" id="PF00733">
    <property type="entry name" value="Asn_synthase"/>
    <property type="match status" value="1"/>
</dbReference>
<dbReference type="Pfam" id="PF13537">
    <property type="entry name" value="GATase_7"/>
    <property type="match status" value="1"/>
</dbReference>
<feature type="domain" description="Asparagine synthetase" evidence="7">
    <location>
        <begin position="227"/>
        <end position="618"/>
    </location>
</feature>
<name>A0ABX8M6C4_9PSED</name>
<dbReference type="EC" id="6.3.5.4" evidence="3"/>
<dbReference type="InterPro" id="IPR001962">
    <property type="entry name" value="Asn_synthase"/>
</dbReference>
<gene>
    <name evidence="9" type="ORF">KSS95_17125</name>
</gene>
<keyword evidence="4" id="KW-0547">Nucleotide-binding</keyword>
<evidence type="ECO:0000313" key="9">
    <source>
        <dbReference type="EMBL" id="QXH33885.1"/>
    </source>
</evidence>
<evidence type="ECO:0000256" key="3">
    <source>
        <dbReference type="ARBA" id="ARBA00012737"/>
    </source>
</evidence>
<reference evidence="9" key="1">
    <citation type="journal article" date="2021" name="Microorganisms">
        <title>The Ever-Expanding Pseudomonas Genus: Description of 43 New Species and Partition of the Pseudomonas putida Group.</title>
        <authorList>
            <person name="Girard L."/>
            <person name="Lood C."/>
            <person name="Hofte M."/>
            <person name="Vandamme P."/>
            <person name="Rokni-Zadeh H."/>
            <person name="van Noort V."/>
            <person name="Lavigne R."/>
            <person name="De Mot R."/>
        </authorList>
    </citation>
    <scope>NUCLEOTIDE SEQUENCE</scope>
    <source>
        <strain evidence="9">COW39</strain>
    </source>
</reference>
<dbReference type="PANTHER" id="PTHR43284:SF1">
    <property type="entry name" value="ASPARAGINE SYNTHETASE"/>
    <property type="match status" value="1"/>
</dbReference>
<protein>
    <recommendedName>
        <fullName evidence="3">asparagine synthase (glutamine-hydrolyzing)</fullName>
        <ecNumber evidence="3">6.3.5.4</ecNumber>
    </recommendedName>
</protein>
<evidence type="ECO:0000256" key="1">
    <source>
        <dbReference type="ARBA" id="ARBA00005187"/>
    </source>
</evidence>
<evidence type="ECO:0000256" key="4">
    <source>
        <dbReference type="ARBA" id="ARBA00022741"/>
    </source>
</evidence>
<evidence type="ECO:0000313" key="10">
    <source>
        <dbReference type="Proteomes" id="UP001047646"/>
    </source>
</evidence>
<dbReference type="PIRSF" id="PIRSF001589">
    <property type="entry name" value="Asn_synthetase_glu-h"/>
    <property type="match status" value="1"/>
</dbReference>
<dbReference type="CDD" id="cd01991">
    <property type="entry name" value="Asn_synthase_B_C"/>
    <property type="match status" value="1"/>
</dbReference>
<keyword evidence="10" id="KW-1185">Reference proteome</keyword>
<dbReference type="RefSeq" id="WP_217848251.1">
    <property type="nucleotide sequence ID" value="NZ_CP077073.1"/>
</dbReference>
<comment type="similarity">
    <text evidence="2">Belongs to the asparagine synthetase family.</text>
</comment>
<proteinExistence type="inferred from homology"/>
<evidence type="ECO:0000259" key="7">
    <source>
        <dbReference type="Pfam" id="PF00733"/>
    </source>
</evidence>
<feature type="domain" description="Glutamine amidotransferase type-2" evidence="8">
    <location>
        <begin position="54"/>
        <end position="145"/>
    </location>
</feature>
<keyword evidence="5" id="KW-0067">ATP-binding</keyword>
<dbReference type="InterPro" id="IPR017932">
    <property type="entry name" value="GATase_2_dom"/>
</dbReference>
<dbReference type="InterPro" id="IPR006426">
    <property type="entry name" value="Asn_synth_AEB"/>
</dbReference>
<dbReference type="PANTHER" id="PTHR43284">
    <property type="entry name" value="ASPARAGINE SYNTHETASE (GLUTAMINE-HYDROLYZING)"/>
    <property type="match status" value="1"/>
</dbReference>
<evidence type="ECO:0000259" key="8">
    <source>
        <dbReference type="Pfam" id="PF13537"/>
    </source>
</evidence>
<evidence type="ECO:0000256" key="5">
    <source>
        <dbReference type="ARBA" id="ARBA00022840"/>
    </source>
</evidence>
<evidence type="ECO:0000256" key="6">
    <source>
        <dbReference type="ARBA" id="ARBA00048741"/>
    </source>
</evidence>
<dbReference type="Proteomes" id="UP001047646">
    <property type="component" value="Chromosome"/>
</dbReference>
<sequence length="630" mass="69218">MNRPALATAAKAAAARLCGGLGSGVGDLRPWLSPMCQALGLEADHLPSSAHSHTLWCGELLNRAQLQGWLGLAAQPCTDGELLTQAFLAWGEVTTLNRISGKFALAYWNAERQRLVLACDRTTQCTVFYGRLAGHWLFSSDFGAFRPLHRQLEVDRQTLALFVRYGFVPAPHTFYRQVRKLQPGHWVALSAHDCGEVAQQAYAPSSWATLPTTQRTPIDPGLATQTFERHLLAAVEARLDGSTAGAFMSSGFDSTLGAALLQKTLGKPIHTFTAGLHGMHCNEAPDAAAIARHLGTLHHEIRLDDPALAGVVPDIPTTYGEPLADSSQLPSMLLARAASDYVDTVFAGDGADCVLGEYAQRLDLYRSVLRARCVPPWGRAALGRGLALAGRCSTPLATSLARWLGRRLALDDPGRDAFEDMRGVLAGNGLGHVERVLGARVLDPGRLVLGEGWLDIPWPGADAEPPRLSVLLDQLVQVQGEILLAPVTQKTIGACEHAGLRVAMPFLDGALLDFARGLPHHLKHRKNTSKWLLRQVAYQYIPRALLERKKLGFSIWVSPLLRHPLRDWAEHLLAPGRLGDEGFFDVAQVRWEWTRLLHHGEHFREERLWSVLMFQQWLDSSRAFSLRRSG</sequence>
<dbReference type="EMBL" id="CP077073">
    <property type="protein sequence ID" value="QXH33885.1"/>
    <property type="molecule type" value="Genomic_DNA"/>
</dbReference>
<comment type="pathway">
    <text evidence="1">Amino-acid biosynthesis; L-asparagine biosynthesis; L-asparagine from L-aspartate (L-Gln route): step 1/1.</text>
</comment>